<protein>
    <recommendedName>
        <fullName evidence="4">DUF2946 domain-containing protein</fullName>
    </recommendedName>
</protein>
<dbReference type="Proteomes" id="UP000294164">
    <property type="component" value="Unassembled WGS sequence"/>
</dbReference>
<keyword evidence="1" id="KW-0732">Signal</keyword>
<accession>A0A4Q8LWV5</accession>
<feature type="signal peptide" evidence="1">
    <location>
        <begin position="1"/>
        <end position="31"/>
    </location>
</feature>
<dbReference type="AlphaFoldDB" id="A0A4Q8LWV5"/>
<sequence length="127" mass="13579">MARIARQLPRLLRLPALAVLLLAVLVNPVFAAVGDLHEAVRGHALHLDHPIDSHEAADDMVIDDDGQTGDLLHALMHGSHACGHLTALHMPFIAFAFLQLPVVMPHSEPALRVSTAQASPIRPPIAG</sequence>
<name>A0A4Q8LWV5_9GAMM</name>
<gene>
    <name evidence="2" type="ORF">EA655_17050</name>
</gene>
<evidence type="ECO:0000256" key="1">
    <source>
        <dbReference type="SAM" id="SignalP"/>
    </source>
</evidence>
<dbReference type="EMBL" id="SHMG01000013">
    <property type="protein sequence ID" value="TAA36993.1"/>
    <property type="molecule type" value="Genomic_DNA"/>
</dbReference>
<reference evidence="2 3" key="1">
    <citation type="submission" date="2019-02" db="EMBL/GenBank/DDBJ databases">
        <title>WGS of Pseudoxanthomonas species novum from clinical isolates.</title>
        <authorList>
            <person name="Bernier A.-M."/>
            <person name="Bernard K."/>
            <person name="Vachon A."/>
        </authorList>
    </citation>
    <scope>NUCLEOTIDE SEQUENCE [LARGE SCALE GENOMIC DNA]</scope>
    <source>
        <strain evidence="2 3">NML130969</strain>
    </source>
</reference>
<organism evidence="2 3">
    <name type="scientific">Pseudoxanthomonas winnipegensis</name>
    <dbReference type="NCBI Taxonomy" id="2480810"/>
    <lineage>
        <taxon>Bacteria</taxon>
        <taxon>Pseudomonadati</taxon>
        <taxon>Pseudomonadota</taxon>
        <taxon>Gammaproteobacteria</taxon>
        <taxon>Lysobacterales</taxon>
        <taxon>Lysobacteraceae</taxon>
        <taxon>Pseudoxanthomonas</taxon>
    </lineage>
</organism>
<feature type="chain" id="PRO_5020245164" description="DUF2946 domain-containing protein" evidence="1">
    <location>
        <begin position="32"/>
        <end position="127"/>
    </location>
</feature>
<evidence type="ECO:0000313" key="3">
    <source>
        <dbReference type="Proteomes" id="UP000294164"/>
    </source>
</evidence>
<evidence type="ECO:0000313" key="2">
    <source>
        <dbReference type="EMBL" id="TAA36993.1"/>
    </source>
</evidence>
<proteinExistence type="predicted"/>
<comment type="caution">
    <text evidence="2">The sequence shown here is derived from an EMBL/GenBank/DDBJ whole genome shotgun (WGS) entry which is preliminary data.</text>
</comment>
<dbReference type="OrthoDB" id="5974854at2"/>
<evidence type="ECO:0008006" key="4">
    <source>
        <dbReference type="Google" id="ProtNLM"/>
    </source>
</evidence>
<dbReference type="RefSeq" id="WP_130535628.1">
    <property type="nucleotide sequence ID" value="NZ_SHMG01000013.1"/>
</dbReference>